<dbReference type="EMBL" id="JAJEQO010000004">
    <property type="protein sequence ID" value="MCC2212753.1"/>
    <property type="molecule type" value="Genomic_DNA"/>
</dbReference>
<dbReference type="Proteomes" id="UP001199236">
    <property type="component" value="Unassembled WGS sequence"/>
</dbReference>
<keyword evidence="3" id="KW-1185">Reference proteome</keyword>
<evidence type="ECO:0000313" key="2">
    <source>
        <dbReference type="EMBL" id="MCC2212753.1"/>
    </source>
</evidence>
<evidence type="ECO:0008006" key="4">
    <source>
        <dbReference type="Google" id="ProtNLM"/>
    </source>
</evidence>
<evidence type="ECO:0000313" key="3">
    <source>
        <dbReference type="Proteomes" id="UP001199236"/>
    </source>
</evidence>
<accession>A0ABS8FDZ1</accession>
<evidence type="ECO:0000256" key="1">
    <source>
        <dbReference type="SAM" id="MobiDB-lite"/>
    </source>
</evidence>
<organism evidence="2 3">
    <name type="scientific">Faecalibacterium hominis</name>
    <name type="common">ex Afrizal et al. 2022</name>
    <dbReference type="NCBI Taxonomy" id="2881265"/>
    <lineage>
        <taxon>Bacteria</taxon>
        <taxon>Bacillati</taxon>
        <taxon>Bacillota</taxon>
        <taxon>Clostridia</taxon>
        <taxon>Eubacteriales</taxon>
        <taxon>Oscillospiraceae</taxon>
        <taxon>Faecalibacterium</taxon>
    </lineage>
</organism>
<reference evidence="2 3" key="1">
    <citation type="submission" date="2021-10" db="EMBL/GenBank/DDBJ databases">
        <title>Anaerobic single-cell dispensing facilitates the cultivation of human gut bacteria.</title>
        <authorList>
            <person name="Afrizal A."/>
        </authorList>
    </citation>
    <scope>NUCLEOTIDE SEQUENCE [LARGE SCALE GENOMIC DNA]</scope>
    <source>
        <strain evidence="2 3">CLA-AA-H223</strain>
    </source>
</reference>
<feature type="region of interest" description="Disordered" evidence="1">
    <location>
        <begin position="137"/>
        <end position="178"/>
    </location>
</feature>
<feature type="compositionally biased region" description="Basic and acidic residues" evidence="1">
    <location>
        <begin position="169"/>
        <end position="178"/>
    </location>
</feature>
<proteinExistence type="predicted"/>
<dbReference type="RefSeq" id="WP_181966864.1">
    <property type="nucleotide sequence ID" value="NZ_JAJEQO010000004.1"/>
</dbReference>
<sequence>MSLSKTEPNFMEHLKPLLPAGGDASELEAAAQALAGLSPENRDLLAAVQESSYRLTTLEQFREFPANTEYFVLEPNISKVEDVGWRYLAQHLDVLLPPELLDAIDPVPFGNHAMQEEQGCFTSKGYLTLSGDEWEYERPREKQIEKKPSIKERLEQSRKECANQSKVQPHREKPAPER</sequence>
<comment type="caution">
    <text evidence="2">The sequence shown here is derived from an EMBL/GenBank/DDBJ whole genome shotgun (WGS) entry which is preliminary data.</text>
</comment>
<name>A0ABS8FDZ1_9FIRM</name>
<feature type="compositionally biased region" description="Basic and acidic residues" evidence="1">
    <location>
        <begin position="137"/>
        <end position="161"/>
    </location>
</feature>
<protein>
    <recommendedName>
        <fullName evidence="4">DUF4316 domain-containing protein</fullName>
    </recommendedName>
</protein>
<gene>
    <name evidence="2" type="ORF">LKD34_04470</name>
</gene>